<sequence length="296" mass="33989">MKKQIFINNKPPVVPYSGTHAKIFKYIEIPLPFFYFIYTSGEPFHISVQNTVIYVSKYNGIFINKLVPFSLLFDRDISVLQRRDICVVRFTSEEISEHNVLFDHDIERLKKISKAQLISPDYVLIDFSSVGGGGDEPYAMSWLISQCAHQCTDNKKTETDAIYDKVRSSYLLSCILKKNKNVGLILHAPSFVSVSEKIARIVMANYSRNWSNSELASAVLMSESSLKRRMYKEVGSISTFVHKIKLTEAIRKLRRTNTPISVISSELGYSSPSYFSKVFFKYLKTYPQNIRKKNGR</sequence>
<dbReference type="EMBL" id="AY879342">
    <property type="protein sequence ID" value="AAW64874.1"/>
    <property type="molecule type" value="Genomic_DNA"/>
</dbReference>
<dbReference type="AlphaFoldDB" id="Q9AJW5"/>
<protein>
    <recommendedName>
        <fullName evidence="4">HTH araC/xylS-type domain-containing protein</fullName>
    </recommendedName>
</protein>
<dbReference type="GO" id="GO:0043565">
    <property type="term" value="F:sequence-specific DNA binding"/>
    <property type="evidence" value="ECO:0007669"/>
    <property type="project" value="InterPro"/>
</dbReference>
<keyword evidence="5" id="KW-0614">Plasmid</keyword>
<keyword evidence="2" id="KW-0238">DNA-binding</keyword>
<name>Q9AJW5_SHIFL</name>
<feature type="domain" description="HTH araC/xylS-type" evidence="4">
    <location>
        <begin position="196"/>
        <end position="293"/>
    </location>
</feature>
<dbReference type="SMART" id="SM00342">
    <property type="entry name" value="HTH_ARAC"/>
    <property type="match status" value="1"/>
</dbReference>
<gene>
    <name evidence="5" type="ORF">SFLP115</name>
</gene>
<dbReference type="PROSITE" id="PS01124">
    <property type="entry name" value="HTH_ARAC_FAMILY_2"/>
    <property type="match status" value="1"/>
</dbReference>
<evidence type="ECO:0000259" key="4">
    <source>
        <dbReference type="PROSITE" id="PS01124"/>
    </source>
</evidence>
<evidence type="ECO:0000256" key="1">
    <source>
        <dbReference type="ARBA" id="ARBA00023015"/>
    </source>
</evidence>
<dbReference type="InterPro" id="IPR009057">
    <property type="entry name" value="Homeodomain-like_sf"/>
</dbReference>
<dbReference type="PANTHER" id="PTHR43280:SF2">
    <property type="entry name" value="HTH-TYPE TRANSCRIPTIONAL REGULATOR EXSA"/>
    <property type="match status" value="1"/>
</dbReference>
<accession>Q9AJW5</accession>
<dbReference type="GO" id="GO:0003700">
    <property type="term" value="F:DNA-binding transcription factor activity"/>
    <property type="evidence" value="ECO:0007669"/>
    <property type="project" value="InterPro"/>
</dbReference>
<proteinExistence type="predicted"/>
<dbReference type="PANTHER" id="PTHR43280">
    <property type="entry name" value="ARAC-FAMILY TRANSCRIPTIONAL REGULATOR"/>
    <property type="match status" value="1"/>
</dbReference>
<reference evidence="5" key="1">
    <citation type="journal article" date="2006" name="Sci. China, Ser. C, Life Sci.">
        <title>Comparison of the virulence plasmid genomes of two strains of Shigella which lost the ability to bind Congo red.</title>
        <authorList>
            <person name="Xiong Z."/>
            <person name="Tang X."/>
            <person name="Yang F."/>
            <person name="Zhang X."/>
            <person name="Yang J."/>
            <person name="Chen L."/>
            <person name="Nie H."/>
            <person name="Yan Y."/>
            <person name="Jiang Y."/>
            <person name="Wang J."/>
            <person name="Xue Y."/>
            <person name="Xu X."/>
            <person name="Zhu Y."/>
            <person name="Dong J."/>
            <person name="An L."/>
            <person name="Wang X."/>
            <person name="Jin Q."/>
        </authorList>
    </citation>
    <scope>NUCLEOTIDE SEQUENCE</scope>
    <source>
        <plasmid evidence="5">pSF5</plasmid>
    </source>
</reference>
<dbReference type="SUPFAM" id="SSF46689">
    <property type="entry name" value="Homeodomain-like"/>
    <property type="match status" value="1"/>
</dbReference>
<dbReference type="InterPro" id="IPR018060">
    <property type="entry name" value="HTH_AraC"/>
</dbReference>
<dbReference type="Gene3D" id="1.10.10.60">
    <property type="entry name" value="Homeodomain-like"/>
    <property type="match status" value="1"/>
</dbReference>
<geneLocation type="plasmid" evidence="5">
    <name>pSF5</name>
</geneLocation>
<keyword evidence="1" id="KW-0805">Transcription regulation</keyword>
<evidence type="ECO:0000256" key="3">
    <source>
        <dbReference type="ARBA" id="ARBA00023163"/>
    </source>
</evidence>
<evidence type="ECO:0000256" key="2">
    <source>
        <dbReference type="ARBA" id="ARBA00023125"/>
    </source>
</evidence>
<organism evidence="5">
    <name type="scientific">Shigella flexneri</name>
    <dbReference type="NCBI Taxonomy" id="623"/>
    <lineage>
        <taxon>Bacteria</taxon>
        <taxon>Pseudomonadati</taxon>
        <taxon>Pseudomonadota</taxon>
        <taxon>Gammaproteobacteria</taxon>
        <taxon>Enterobacterales</taxon>
        <taxon>Enterobacteriaceae</taxon>
        <taxon>Shigella</taxon>
    </lineage>
</organism>
<keyword evidence="3" id="KW-0804">Transcription</keyword>
<dbReference type="Pfam" id="PF12833">
    <property type="entry name" value="HTH_18"/>
    <property type="match status" value="1"/>
</dbReference>
<evidence type="ECO:0000313" key="5">
    <source>
        <dbReference type="EMBL" id="AAW64874.1"/>
    </source>
</evidence>